<feature type="binding site" evidence="10">
    <location>
        <position position="71"/>
    </location>
    <ligand>
        <name>[4Fe-4S] cluster</name>
        <dbReference type="ChEBI" id="CHEBI:49883"/>
        <label>2</label>
    </ligand>
</feature>
<accession>A0AAC9RK52</accession>
<dbReference type="NCBIfam" id="TIGR01702">
    <property type="entry name" value="CO_DH_cata"/>
    <property type="match status" value="1"/>
</dbReference>
<dbReference type="PIRSF" id="PIRSF005023">
    <property type="entry name" value="CODH"/>
    <property type="match status" value="1"/>
</dbReference>
<dbReference type="GO" id="GO:0006091">
    <property type="term" value="P:generation of precursor metabolites and energy"/>
    <property type="evidence" value="ECO:0007669"/>
    <property type="project" value="InterPro"/>
</dbReference>
<organism evidence="12 13">
    <name type="scientific">Clostridium formicaceticum</name>
    <dbReference type="NCBI Taxonomy" id="1497"/>
    <lineage>
        <taxon>Bacteria</taxon>
        <taxon>Bacillati</taxon>
        <taxon>Bacillota</taxon>
        <taxon>Clostridia</taxon>
        <taxon>Eubacteriales</taxon>
        <taxon>Clostridiaceae</taxon>
        <taxon>Clostridium</taxon>
    </lineage>
</organism>
<keyword evidence="6 9" id="KW-0408">Iron</keyword>
<evidence type="ECO:0000256" key="8">
    <source>
        <dbReference type="ARBA" id="ARBA00048733"/>
    </source>
</evidence>
<keyword evidence="7 9" id="KW-0411">Iron-sulfur</keyword>
<feature type="binding site" evidence="10">
    <location>
        <position position="260"/>
    </location>
    <ligand>
        <name>[Ni-4Fe-4S] cluster</name>
        <dbReference type="ChEBI" id="CHEBI:47739"/>
    </ligand>
</feature>
<feature type="binding site" evidence="10">
    <location>
        <position position="47"/>
    </location>
    <ligand>
        <name>[4Fe-4S] cluster</name>
        <dbReference type="ChEBI" id="CHEBI:49883"/>
        <label>1</label>
        <note>ligand shared between dimeric partners</note>
    </ligand>
</feature>
<feature type="binding site" evidence="10">
    <location>
        <position position="296"/>
    </location>
    <ligand>
        <name>[Ni-4Fe-4S] cluster</name>
        <dbReference type="ChEBI" id="CHEBI:47739"/>
    </ligand>
</feature>
<evidence type="ECO:0000256" key="7">
    <source>
        <dbReference type="ARBA" id="ARBA00023014"/>
    </source>
</evidence>
<dbReference type="EMBL" id="CP020559">
    <property type="protein sequence ID" value="ARE86793.1"/>
    <property type="molecule type" value="Genomic_DNA"/>
</dbReference>
<feature type="binding site" evidence="10">
    <location>
        <position position="523"/>
    </location>
    <ligand>
        <name>[Ni-4Fe-4S] cluster</name>
        <dbReference type="ChEBI" id="CHEBI:47739"/>
    </ligand>
</feature>
<sequence>MSEEKMVSLDIIDEQLIKKAEQEGIETMWDRKKAMKTPCGFGEQGVCCRICAMGPCRVSPVEGKGAQRGICGATADTIVARNFARMVAAGTSAHSDHARDIAHVMHMASRDGSYTIKDEKKLLALAEEWEVKTEGRDIYDIAHEVAEVALNEFGKPFGTLRFPERAPEPRKKIWKELGIEPRAIDREIATIMHSTSIGCTSDAESLLKMSMRTSLSNGWGGSMMGSEFTDIIFGTPTPTVTEANLGVLEEKQVNILLHGHDPSLSEMIVMAANDPEMLKLAQEVGAEGINLAGICCTGNEVTMRHGVKLAGTFYQQELAVLTGVIEAVIVDVQCIFPSLTPVTDCYHTKFITTSPKAKVTGATHIEFNEAVALESAKAIVKAAVENYANRKQDKIFIPKSKAQAITGYSVEAVVKQLDRVVNSHIDSQGTVKPLADVLKAGVLRGAAGIVGCNNPKVRHEYSHIEIMKKLIANDVIVVTTGCAAQAAAKAGLLSKDAAKLAGKGLQAVCELVDIPPVIHLGSCVDNTRILKLVSAVAKFMDVDNSDLPVVGVAPEWMSEKAVAIGTYVVSSGIDVFLGVVPPVTGSKEVMDILTNKIEDMTGAKFFVDTDPHALTDVMLARIEEKREKLEQKLAARAEEKECAAELA</sequence>
<reference evidence="12 13" key="1">
    <citation type="submission" date="2017-03" db="EMBL/GenBank/DDBJ databases">
        <title>Complete sequence of Clostridium formicaceticum DSM 92.</title>
        <authorList>
            <person name="Poehlein A."/>
            <person name="Karl M."/>
            <person name="Bengelsdorf F.R."/>
            <person name="Duerre P."/>
            <person name="Daniel R."/>
        </authorList>
    </citation>
    <scope>NUCLEOTIDE SEQUENCE [LARGE SCALE GENOMIC DNA]</scope>
    <source>
        <strain evidence="12 13">DSM 92</strain>
    </source>
</reference>
<evidence type="ECO:0000256" key="11">
    <source>
        <dbReference type="SAM" id="Coils"/>
    </source>
</evidence>
<feature type="binding site" evidence="10">
    <location>
        <position position="482"/>
    </location>
    <ligand>
        <name>[Ni-4Fe-4S] cluster</name>
        <dbReference type="ChEBI" id="CHEBI:47739"/>
    </ligand>
</feature>
<feature type="binding site" evidence="10">
    <location>
        <position position="334"/>
    </location>
    <ligand>
        <name>[Ni-4Fe-4S] cluster</name>
        <dbReference type="ChEBI" id="CHEBI:47739"/>
    </ligand>
</feature>
<dbReference type="GO" id="GO:0016151">
    <property type="term" value="F:nickel cation binding"/>
    <property type="evidence" value="ECO:0007669"/>
    <property type="project" value="InterPro"/>
</dbReference>
<dbReference type="RefSeq" id="WP_081561958.1">
    <property type="nucleotide sequence ID" value="NZ_CP020559.1"/>
</dbReference>
<feature type="binding site" evidence="10">
    <location>
        <position position="452"/>
    </location>
    <ligand>
        <name>[Ni-4Fe-4S] cluster</name>
        <dbReference type="ChEBI" id="CHEBI:47739"/>
    </ligand>
</feature>
<comment type="cofactor">
    <cofactor evidence="1">
        <name>[4Fe-4S] cluster</name>
        <dbReference type="ChEBI" id="CHEBI:49883"/>
    </cofactor>
</comment>
<dbReference type="PANTHER" id="PTHR30109:SF4">
    <property type="entry name" value="CARBON MONOXIDE DEHYDROGENASE"/>
    <property type="match status" value="1"/>
</dbReference>
<keyword evidence="11" id="KW-0175">Coiled coil</keyword>
<evidence type="ECO:0000313" key="12">
    <source>
        <dbReference type="EMBL" id="ARE86793.1"/>
    </source>
</evidence>
<proteinExistence type="predicted"/>
<name>A0AAC9RK52_9CLOT</name>
<feature type="binding site" evidence="10">
    <location>
        <position position="56"/>
    </location>
    <ligand>
        <name>[4Fe-4S] cluster</name>
        <dbReference type="ChEBI" id="CHEBI:49883"/>
        <label>2</label>
    </ligand>
</feature>
<dbReference type="GO" id="GO:0050418">
    <property type="term" value="F:hydroxylamine reductase activity"/>
    <property type="evidence" value="ECO:0007669"/>
    <property type="project" value="TreeGrafter"/>
</dbReference>
<keyword evidence="2 9" id="KW-0004">4Fe-4S</keyword>
<dbReference type="Gene3D" id="1.20.1270.30">
    <property type="match status" value="1"/>
</dbReference>
<feature type="coiled-coil region" evidence="11">
    <location>
        <begin position="619"/>
        <end position="646"/>
    </location>
</feature>
<evidence type="ECO:0000256" key="10">
    <source>
        <dbReference type="PIRSR" id="PIRSR005023-1"/>
    </source>
</evidence>
<dbReference type="InterPro" id="IPR010047">
    <property type="entry name" value="CODH"/>
</dbReference>
<feature type="binding site" evidence="10">
    <location>
        <position position="39"/>
    </location>
    <ligand>
        <name>[4Fe-4S] cluster</name>
        <dbReference type="ChEBI" id="CHEBI:49883"/>
        <label>1</label>
        <note>ligand shared between dimeric partners</note>
    </ligand>
</feature>
<evidence type="ECO:0000256" key="2">
    <source>
        <dbReference type="ARBA" id="ARBA00022485"/>
    </source>
</evidence>
<dbReference type="GO" id="GO:0051539">
    <property type="term" value="F:4 iron, 4 sulfur cluster binding"/>
    <property type="evidence" value="ECO:0007669"/>
    <property type="project" value="UniProtKB-UniRule"/>
</dbReference>
<dbReference type="AlphaFoldDB" id="A0AAC9RK52"/>
<dbReference type="InterPro" id="IPR004137">
    <property type="entry name" value="HCP/CODH"/>
</dbReference>
<dbReference type="Proteomes" id="UP000192478">
    <property type="component" value="Chromosome"/>
</dbReference>
<dbReference type="GO" id="GO:0004601">
    <property type="term" value="F:peroxidase activity"/>
    <property type="evidence" value="ECO:0007669"/>
    <property type="project" value="TreeGrafter"/>
</dbReference>
<dbReference type="GO" id="GO:0042542">
    <property type="term" value="P:response to hydrogen peroxide"/>
    <property type="evidence" value="ECO:0007669"/>
    <property type="project" value="TreeGrafter"/>
</dbReference>
<dbReference type="EC" id="1.2.7.4" evidence="9"/>
<evidence type="ECO:0000256" key="1">
    <source>
        <dbReference type="ARBA" id="ARBA00001966"/>
    </source>
</evidence>
<dbReference type="PANTHER" id="PTHR30109">
    <property type="entry name" value="HYDROXYLAMINE REDUCTASE"/>
    <property type="match status" value="1"/>
</dbReference>
<keyword evidence="4 9" id="KW-0479">Metal-binding</keyword>
<evidence type="ECO:0000256" key="9">
    <source>
        <dbReference type="PIRNR" id="PIRNR005023"/>
    </source>
</evidence>
<keyword evidence="5 9" id="KW-0560">Oxidoreductase</keyword>
<dbReference type="Gene3D" id="3.40.50.2030">
    <property type="match status" value="2"/>
</dbReference>
<dbReference type="InterPro" id="IPR016099">
    <property type="entry name" value="Prismane-like_a/b-sand"/>
</dbReference>
<dbReference type="Pfam" id="PF03063">
    <property type="entry name" value="Prismane"/>
    <property type="match status" value="1"/>
</dbReference>
<dbReference type="GO" id="GO:0043885">
    <property type="term" value="F:anaerobic carbon-monoxide dehydrogenase activity"/>
    <property type="evidence" value="ECO:0007669"/>
    <property type="project" value="UniProtKB-UniRule"/>
</dbReference>
<dbReference type="InterPro" id="IPR011254">
    <property type="entry name" value="Prismane-like_sf"/>
</dbReference>
<dbReference type="SUPFAM" id="SSF56821">
    <property type="entry name" value="Prismane protein-like"/>
    <property type="match status" value="1"/>
</dbReference>
<keyword evidence="3 10" id="KW-0533">Nickel</keyword>
<evidence type="ECO:0000256" key="3">
    <source>
        <dbReference type="ARBA" id="ARBA00022596"/>
    </source>
</evidence>
<evidence type="ECO:0000256" key="4">
    <source>
        <dbReference type="ARBA" id="ARBA00022723"/>
    </source>
</evidence>
<feature type="binding site" evidence="10">
    <location>
        <position position="48"/>
    </location>
    <ligand>
        <name>[4Fe-4S] cluster</name>
        <dbReference type="ChEBI" id="CHEBI:49883"/>
        <label>2</label>
    </ligand>
</feature>
<feature type="binding site" evidence="10">
    <location>
        <position position="51"/>
    </location>
    <ligand>
        <name>[4Fe-4S] cluster</name>
        <dbReference type="ChEBI" id="CHEBI:49883"/>
        <label>2</label>
    </ligand>
</feature>
<gene>
    <name evidence="12" type="primary">cooS1_3</name>
    <name evidence="12" type="ORF">CLFO_11240</name>
</gene>
<evidence type="ECO:0000256" key="6">
    <source>
        <dbReference type="ARBA" id="ARBA00023004"/>
    </source>
</evidence>
<evidence type="ECO:0000313" key="13">
    <source>
        <dbReference type="Proteomes" id="UP000192478"/>
    </source>
</evidence>
<evidence type="ECO:0000256" key="5">
    <source>
        <dbReference type="ARBA" id="ARBA00023002"/>
    </source>
</evidence>
<protein>
    <recommendedName>
        <fullName evidence="9">Carbon monoxide dehydrogenase</fullName>
        <ecNumber evidence="9">1.2.7.4</ecNumber>
    </recommendedName>
</protein>
<dbReference type="InterPro" id="IPR016101">
    <property type="entry name" value="CO_DH_a-bundle"/>
</dbReference>
<comment type="catalytic activity">
    <reaction evidence="8 9">
        <text>CO + 2 oxidized [2Fe-2S]-[ferredoxin] + H2O = 2 reduced [2Fe-2S]-[ferredoxin] + CO2 + 2 H(+)</text>
        <dbReference type="Rhea" id="RHEA:21040"/>
        <dbReference type="Rhea" id="RHEA-COMP:10000"/>
        <dbReference type="Rhea" id="RHEA-COMP:10001"/>
        <dbReference type="ChEBI" id="CHEBI:15377"/>
        <dbReference type="ChEBI" id="CHEBI:15378"/>
        <dbReference type="ChEBI" id="CHEBI:16526"/>
        <dbReference type="ChEBI" id="CHEBI:17245"/>
        <dbReference type="ChEBI" id="CHEBI:33737"/>
        <dbReference type="ChEBI" id="CHEBI:33738"/>
        <dbReference type="EC" id="1.2.7.4"/>
    </reaction>
</comment>